<comment type="caution">
    <text evidence="3">The sequence shown here is derived from an EMBL/GenBank/DDBJ whole genome shotgun (WGS) entry which is preliminary data.</text>
</comment>
<name>A0A084GGM7_PSEDA</name>
<keyword evidence="2" id="KW-1133">Transmembrane helix</keyword>
<evidence type="ECO:0000313" key="3">
    <source>
        <dbReference type="EMBL" id="KEZ46489.1"/>
    </source>
</evidence>
<feature type="transmembrane region" description="Helical" evidence="2">
    <location>
        <begin position="137"/>
        <end position="156"/>
    </location>
</feature>
<feature type="compositionally biased region" description="Polar residues" evidence="1">
    <location>
        <begin position="1398"/>
        <end position="1414"/>
    </location>
</feature>
<dbReference type="OMA" id="DARTWES"/>
<feature type="transmembrane region" description="Helical" evidence="2">
    <location>
        <begin position="70"/>
        <end position="92"/>
    </location>
</feature>
<feature type="compositionally biased region" description="Polar residues" evidence="1">
    <location>
        <begin position="283"/>
        <end position="304"/>
    </location>
</feature>
<feature type="compositionally biased region" description="Pro residues" evidence="1">
    <location>
        <begin position="1974"/>
        <end position="1986"/>
    </location>
</feature>
<feature type="compositionally biased region" description="Low complexity" evidence="1">
    <location>
        <begin position="1285"/>
        <end position="1294"/>
    </location>
</feature>
<evidence type="ECO:0000256" key="1">
    <source>
        <dbReference type="SAM" id="MobiDB-lite"/>
    </source>
</evidence>
<feature type="region of interest" description="Disordered" evidence="1">
    <location>
        <begin position="1285"/>
        <end position="1322"/>
    </location>
</feature>
<feature type="transmembrane region" description="Helical" evidence="2">
    <location>
        <begin position="171"/>
        <end position="194"/>
    </location>
</feature>
<feature type="compositionally biased region" description="Low complexity" evidence="1">
    <location>
        <begin position="2085"/>
        <end position="2094"/>
    </location>
</feature>
<feature type="region of interest" description="Disordered" evidence="1">
    <location>
        <begin position="273"/>
        <end position="308"/>
    </location>
</feature>
<feature type="region of interest" description="Disordered" evidence="1">
    <location>
        <begin position="1969"/>
        <end position="2019"/>
    </location>
</feature>
<feature type="compositionally biased region" description="Polar residues" evidence="1">
    <location>
        <begin position="1999"/>
        <end position="2019"/>
    </location>
</feature>
<feature type="compositionally biased region" description="Polar residues" evidence="1">
    <location>
        <begin position="334"/>
        <end position="344"/>
    </location>
</feature>
<dbReference type="KEGG" id="sapo:SAPIO_CDS0829"/>
<feature type="region of interest" description="Disordered" evidence="1">
    <location>
        <begin position="1133"/>
        <end position="1184"/>
    </location>
</feature>
<sequence length="2104" mass="228826">MATTGVTPPVANPVTPAAISPGINQATSALDTQALVAAFAFGIAINGASAAAFLMFRGKTTSLSKDGQRLVLTISLISAALWAGIDFIATAIDPSSPSNCQVATVIAAAFDQIARTALLQYFLWATAAVAKTATQRFIPQGLLLVRFIVGAVWVGMQRPQFKPACVTTTEILPISITTIIVDAVVFTACVLRLFSTGGLRDAKDDAKSEEKAKGVTLTMAGYGFWLAASIPMHLGLTGIPLILRTALPAAALAILVAIIAAFCGVLSLNNSRPFSSPPEAPSPTRQTATRDLPSRTLSSASSEYPPSRYEDVKRGEIISISAFPTPPSREGPNSGESPVEQNSLPTIDQPIIGQAITGVGGFPVQGQLFPPMRAETTPPPVQQQQLKPSEGRANSVRPKKSLFDLGKGPAGGVAATKLAISGPILQNRADDQNPLNKIATVDLATAAKNERERRDQNALQRDSSLIAKRPAPQPPAITPEEAMKRSQSVKRKEVASTTPSADEVSGGRLSVEDAVPTAVTTSAQLSPGVEEIRRRSPRLAPQPTPQEPAQLQQPARELENPRPAPPKPGQTKPESAKTIPQRPPRPESLDIDVTPAPSKVFRPIAPAPPRFSPESVPKPVQRSQSPPRFPWEEEERRRPPPTQEAVVTAQPVQPQPASSSPPPRLPSPPQTQAEALPRAVSPEKMSAPPGMPSPPQVGRRSPPAGVGTSAIPKPPPSPPSQEPSQTQKVDARMSILPRKTSVKTDIRPSRQRPPSVEDLPSPEKPAVQRRVAAGLPGNPKAMAMKTLMNEAENKRVQTVMFVNNIEYNDPVTVRNILQGAADKVAAKNAAADAKTETASVLHRPRPIPRTRNAEENEGVPSPKSPVLQRTRSGATAERKKSILRSNPGSPTQLPPLPPAPMPKRPGNPIRPLPNDTKSMTFDEKMAMFFPAGPPSRPGSSHSNNGAGKPTLSPIPAMPALPASFLEMDGESEKEKSDRTTKTSFQTQSIVEISDLKNRGLNGRNTAKFSVDTETTTGVSQAWLPPVPSTQGLPYPTQEGKKRQSSPVLPYIPDNASVFSDGKTMYDDDATTNWGSVHSPAKAVNMRNAHQQGGPKKTYVSKKSDKEIMTIMLDDSNGARGDIAERESWFADGRTALNTSPKDLSDDSKRESRWHRRVGDECPTFSDRKEKTRSRKMVPPTPLLLRGVGNKNMVVIRAAEPSPLESPSEAYRDIQLKLKKLDDTNRDSVGSEGRKQALLDNLEQEMGQQENYWLERQNDINRDSVSTVRTSPRRDSIHEVAARAAARGQAAAKKGSLLKPTEVARVPLSSPTPPDTDESDDDAIDKRVQASKILDQPKERKSAPAAPARLWTRAPSAAVGRNTIVHLLWAPVRPAPKERDTATLNVMTTSSIPRKASKRSLTGQPLSKIESTSLWQKPKKAHSSSGRLWGSTAPPAKQKTQNRPTTQRPARRSRRVTMLPDILESPQPLPDNHGTLGIFQFPWGEKSDTATLNSRPSHMFMAMPGTMSTGGPAIAAALEARSRQLESQEYSSSFFDDYDEELPGDADAEFDMDGSDEDFDETTLWEIASLLKTDKIPSKNSLFPTSGVENKPRESTSVLGDYMDDADADSDGRKDSIIVGLDLNSSMPPKPQVQRAMTWVAPARLRSTEEPSGLFNLQHKRTDYRTTSKEPAAIHMERKSRVSRDPLPALNSSTLWKAENNRNSAPEGATRNWLMADKIVEAQEPRHRQNAADKADWEAALNEALEKSYPVVAKAKANKPVAASEEEWDSALEEAIALGGWQNIAQVEQPVVFEQERQMQPEQWQSTSIQVENVQEQQEQWQPAPAQQETTAWVEPVVAGYQEYFQPAIPEPTPAPVWEEPVVREQAPVTWVEPTIPEPTPAPVWVEPIVVQPAPAPAWVEPVVPEPAPAPAPVWVEPVVAGYQEPQWVEPVVAGYQEYFQPAVPEPAPAPAWEMPVVPGYLEQWGVPARQPSPMRFPQPSPKPAPEPSSFLMPEPQVTDLWQNPGNSEPQTLPANTTDLWSEGAVSRTVGEPIAAEMTPPNSSRPRPSETEEALPVFAPSQQMWQREEAVEPQAENWLDTMAVNQQQQQQQQPQEEVRGVVFRY</sequence>
<evidence type="ECO:0000256" key="2">
    <source>
        <dbReference type="SAM" id="Phobius"/>
    </source>
</evidence>
<feature type="region of interest" description="Disordered" evidence="1">
    <location>
        <begin position="322"/>
        <end position="344"/>
    </location>
</feature>
<keyword evidence="2" id="KW-0812">Transmembrane</keyword>
<dbReference type="VEuPathDB" id="FungiDB:SAPIO_CDS0829"/>
<feature type="transmembrane region" description="Helical" evidence="2">
    <location>
        <begin position="246"/>
        <end position="268"/>
    </location>
</feature>
<feature type="region of interest" description="Disordered" evidence="1">
    <location>
        <begin position="1329"/>
        <end position="1348"/>
    </location>
</feature>
<feature type="region of interest" description="Disordered" evidence="1">
    <location>
        <begin position="1388"/>
        <end position="1453"/>
    </location>
</feature>
<accession>A0A084GGM7</accession>
<proteinExistence type="predicted"/>
<dbReference type="Proteomes" id="UP000028545">
    <property type="component" value="Unassembled WGS sequence"/>
</dbReference>
<keyword evidence="2" id="KW-0472">Membrane</keyword>
<feature type="transmembrane region" description="Helical" evidence="2">
    <location>
        <begin position="112"/>
        <end position="130"/>
    </location>
</feature>
<feature type="compositionally biased region" description="Polar residues" evidence="1">
    <location>
        <begin position="1437"/>
        <end position="1447"/>
    </location>
</feature>
<feature type="region of interest" description="Disordered" evidence="1">
    <location>
        <begin position="372"/>
        <end position="408"/>
    </location>
</feature>
<feature type="transmembrane region" description="Helical" evidence="2">
    <location>
        <begin position="34"/>
        <end position="58"/>
    </location>
</feature>
<gene>
    <name evidence="3" type="ORF">SAPIO_CDS0829</name>
</gene>
<evidence type="ECO:0000313" key="4">
    <source>
        <dbReference type="Proteomes" id="UP000028545"/>
    </source>
</evidence>
<feature type="compositionally biased region" description="Low complexity" evidence="1">
    <location>
        <begin position="643"/>
        <end position="658"/>
    </location>
</feature>
<feature type="region of interest" description="Disordered" evidence="1">
    <location>
        <begin position="2083"/>
        <end position="2104"/>
    </location>
</feature>
<feature type="region of interest" description="Disordered" evidence="1">
    <location>
        <begin position="446"/>
        <end position="769"/>
    </location>
</feature>
<organism evidence="3 4">
    <name type="scientific">Pseudallescheria apiosperma</name>
    <name type="common">Scedosporium apiospermum</name>
    <dbReference type="NCBI Taxonomy" id="563466"/>
    <lineage>
        <taxon>Eukaryota</taxon>
        <taxon>Fungi</taxon>
        <taxon>Dikarya</taxon>
        <taxon>Ascomycota</taxon>
        <taxon>Pezizomycotina</taxon>
        <taxon>Sordariomycetes</taxon>
        <taxon>Hypocreomycetidae</taxon>
        <taxon>Microascales</taxon>
        <taxon>Microascaceae</taxon>
        <taxon>Scedosporium</taxon>
    </lineage>
</organism>
<dbReference type="RefSeq" id="XP_016646288.1">
    <property type="nucleotide sequence ID" value="XM_016783522.1"/>
</dbReference>
<feature type="compositionally biased region" description="Pro residues" evidence="1">
    <location>
        <begin position="892"/>
        <end position="911"/>
    </location>
</feature>
<protein>
    <submittedName>
        <fullName evidence="3">Uncharacterized protein</fullName>
    </submittedName>
</protein>
<dbReference type="GeneID" id="27718981"/>
<feature type="compositionally biased region" description="Pro residues" evidence="1">
    <location>
        <begin position="712"/>
        <end position="721"/>
    </location>
</feature>
<feature type="compositionally biased region" description="Pro residues" evidence="1">
    <location>
        <begin position="659"/>
        <end position="669"/>
    </location>
</feature>
<feature type="region of interest" description="Disordered" evidence="1">
    <location>
        <begin position="2031"/>
        <end position="2054"/>
    </location>
</feature>
<dbReference type="OrthoDB" id="5370537at2759"/>
<dbReference type="EMBL" id="JOWA01000033">
    <property type="protein sequence ID" value="KEZ46489.1"/>
    <property type="molecule type" value="Genomic_DNA"/>
</dbReference>
<feature type="region of interest" description="Disordered" evidence="1">
    <location>
        <begin position="830"/>
        <end position="955"/>
    </location>
</feature>
<keyword evidence="4" id="KW-1185">Reference proteome</keyword>
<dbReference type="HOGENOM" id="CLU_000817_0_0_1"/>
<reference evidence="3 4" key="1">
    <citation type="journal article" date="2014" name="Genome Announc.">
        <title>Draft genome sequence of the pathogenic fungus Scedosporium apiospermum.</title>
        <authorList>
            <person name="Vandeputte P."/>
            <person name="Ghamrawi S."/>
            <person name="Rechenmann M."/>
            <person name="Iltis A."/>
            <person name="Giraud S."/>
            <person name="Fleury M."/>
            <person name="Thornton C."/>
            <person name="Delhaes L."/>
            <person name="Meyer W."/>
            <person name="Papon N."/>
            <person name="Bouchara J.P."/>
        </authorList>
    </citation>
    <scope>NUCLEOTIDE SEQUENCE [LARGE SCALE GENOMIC DNA]</scope>
    <source>
        <strain evidence="3 4">IHEM 14462</strain>
    </source>
</reference>